<dbReference type="STRING" id="903984.BCR21_13450"/>
<proteinExistence type="predicted"/>
<dbReference type="InterPro" id="IPR050266">
    <property type="entry name" value="AB_hydrolase_sf"/>
</dbReference>
<dbReference type="InterPro" id="IPR022742">
    <property type="entry name" value="Hydrolase_4"/>
</dbReference>
<dbReference type="PANTHER" id="PTHR43798:SF31">
    <property type="entry name" value="AB HYDROLASE SUPERFAMILY PROTEIN YCLE"/>
    <property type="match status" value="1"/>
</dbReference>
<dbReference type="InterPro" id="IPR000073">
    <property type="entry name" value="AB_hydrolase_1"/>
</dbReference>
<dbReference type="Gene3D" id="3.40.50.1820">
    <property type="entry name" value="alpha/beta hydrolase"/>
    <property type="match status" value="1"/>
</dbReference>
<gene>
    <name evidence="3" type="ORF">BCR21_13450</name>
</gene>
<dbReference type="InterPro" id="IPR029058">
    <property type="entry name" value="AB_hydrolase_fold"/>
</dbReference>
<feature type="domain" description="Serine aminopeptidase S33" evidence="2">
    <location>
        <begin position="34"/>
        <end position="262"/>
    </location>
</feature>
<dbReference type="Pfam" id="PF12146">
    <property type="entry name" value="Hydrolase_4"/>
    <property type="match status" value="1"/>
</dbReference>
<evidence type="ECO:0000259" key="2">
    <source>
        <dbReference type="Pfam" id="PF12146"/>
    </source>
</evidence>
<keyword evidence="4" id="KW-1185">Reference proteome</keyword>
<organism evidence="3 4">
    <name type="scientific">Enterococcus ureasiticus</name>
    <dbReference type="NCBI Taxonomy" id="903984"/>
    <lineage>
        <taxon>Bacteria</taxon>
        <taxon>Bacillati</taxon>
        <taxon>Bacillota</taxon>
        <taxon>Bacilli</taxon>
        <taxon>Lactobacillales</taxon>
        <taxon>Enterococcaceae</taxon>
        <taxon>Enterococcus</taxon>
    </lineage>
</organism>
<dbReference type="AlphaFoldDB" id="A0A1E5GCF0"/>
<evidence type="ECO:0000313" key="3">
    <source>
        <dbReference type="EMBL" id="OEG10349.1"/>
    </source>
</evidence>
<dbReference type="SUPFAM" id="SSF53474">
    <property type="entry name" value="alpha/beta-Hydrolases"/>
    <property type="match status" value="1"/>
</dbReference>
<dbReference type="RefSeq" id="WP_069647038.1">
    <property type="nucleotide sequence ID" value="NZ_MIJZ01000015.1"/>
</dbReference>
<reference evidence="4" key="1">
    <citation type="submission" date="2016-09" db="EMBL/GenBank/DDBJ databases">
        <authorList>
            <person name="Gulvik C.A."/>
        </authorList>
    </citation>
    <scope>NUCLEOTIDE SEQUENCE [LARGE SCALE GENOMIC DNA]</scope>
    <source>
        <strain evidence="4">DSM 23328</strain>
    </source>
</reference>
<protein>
    <recommendedName>
        <fullName evidence="2">Serine aminopeptidase S33 domain-containing protein</fullName>
    </recommendedName>
</protein>
<dbReference type="OrthoDB" id="1817159at2"/>
<dbReference type="Proteomes" id="UP000094068">
    <property type="component" value="Unassembled WGS sequence"/>
</dbReference>
<name>A0A1E5GCF0_9ENTE</name>
<dbReference type="EMBL" id="MIJZ01000015">
    <property type="protein sequence ID" value="OEG10349.1"/>
    <property type="molecule type" value="Genomic_DNA"/>
</dbReference>
<accession>A0A1E5GCF0</accession>
<evidence type="ECO:0000256" key="1">
    <source>
        <dbReference type="ARBA" id="ARBA00022801"/>
    </source>
</evidence>
<comment type="caution">
    <text evidence="3">The sequence shown here is derived from an EMBL/GenBank/DDBJ whole genome shotgun (WGS) entry which is preliminary data.</text>
</comment>
<sequence length="284" mass="32123">MGKKKVLNEFWRIEDSPSQYNLDGFRFHTETENPKGTRLLIQGLGCESKVIWEDVLTEFEKLESQRDLIAFDVRGIGKSEGKSESFDQIIEDTIQVLRKEAPPIQLVGHSLGGLVALQVAKKIPELIDSVILVCSNPRYNKKSKSGFIWRAEQIRRLQSICCIFDKVIPRSFATDFINTHPTVISNFTNMLNRQSPTNYSNLCLIASEADALTAFDSITVPLLMIVGSKDPSITLERSSQFATRRKCTVESIDGAGHNIPLENPRELTNIIQKFDYTMVQKKKK</sequence>
<dbReference type="PANTHER" id="PTHR43798">
    <property type="entry name" value="MONOACYLGLYCEROL LIPASE"/>
    <property type="match status" value="1"/>
</dbReference>
<dbReference type="PRINTS" id="PR00111">
    <property type="entry name" value="ABHYDROLASE"/>
</dbReference>
<dbReference type="GO" id="GO:0016020">
    <property type="term" value="C:membrane"/>
    <property type="evidence" value="ECO:0007669"/>
    <property type="project" value="TreeGrafter"/>
</dbReference>
<evidence type="ECO:0000313" key="4">
    <source>
        <dbReference type="Proteomes" id="UP000094068"/>
    </source>
</evidence>
<keyword evidence="1" id="KW-0378">Hydrolase</keyword>
<dbReference type="GO" id="GO:0016787">
    <property type="term" value="F:hydrolase activity"/>
    <property type="evidence" value="ECO:0007669"/>
    <property type="project" value="UniProtKB-KW"/>
</dbReference>